<dbReference type="InterPro" id="IPR050586">
    <property type="entry name" value="CPA3_Na-H_Antiporter_D"/>
</dbReference>
<dbReference type="Proteomes" id="UP000244093">
    <property type="component" value="Unassembled WGS sequence"/>
</dbReference>
<protein>
    <recommendedName>
        <fullName evidence="7">NADH:quinone oxidoreductase/Mrp antiporter transmembrane domain-containing protein</fullName>
    </recommendedName>
</protein>
<feature type="transmembrane region" description="Helical" evidence="6">
    <location>
        <begin position="297"/>
        <end position="319"/>
    </location>
</feature>
<dbReference type="PRINTS" id="PR01434">
    <property type="entry name" value="NADHDHGNASE5"/>
</dbReference>
<feature type="transmembrane region" description="Helical" evidence="6">
    <location>
        <begin position="138"/>
        <end position="156"/>
    </location>
</feature>
<reference evidence="8 9" key="1">
    <citation type="journal article" date="2018" name="Syst. Appl. Microbiol.">
        <title>A new symbiotic nanoarchaeote (Candidatus Nanoclepta minutus) and its host (Zestosphaera tikiterensis gen. nov., sp. nov.) from a New Zealand hot spring.</title>
        <authorList>
            <person name="St John E."/>
            <person name="Liu Y."/>
            <person name="Podar M."/>
            <person name="Stott M.B."/>
            <person name="Meneghin J."/>
            <person name="Chen Z."/>
            <person name="Lagutin K."/>
            <person name="Mitchell K."/>
            <person name="Reysenbach A.L."/>
        </authorList>
    </citation>
    <scope>NUCLEOTIDE SEQUENCE [LARGE SCALE GENOMIC DNA]</scope>
    <source>
        <strain evidence="8">NZ3</strain>
    </source>
</reference>
<organism evidence="8 9">
    <name type="scientific">Zestosphaera tikiterensis</name>
    <dbReference type="NCBI Taxonomy" id="1973259"/>
    <lineage>
        <taxon>Archaea</taxon>
        <taxon>Thermoproteota</taxon>
        <taxon>Thermoprotei</taxon>
        <taxon>Desulfurococcales</taxon>
        <taxon>Desulfurococcaceae</taxon>
        <taxon>Zestosphaera</taxon>
    </lineage>
</organism>
<feature type="transmembrane region" description="Helical" evidence="6">
    <location>
        <begin position="36"/>
        <end position="64"/>
    </location>
</feature>
<feature type="transmembrane region" description="Helical" evidence="6">
    <location>
        <begin position="168"/>
        <end position="190"/>
    </location>
</feature>
<dbReference type="InterPro" id="IPR001750">
    <property type="entry name" value="ND/Mrp_TM"/>
</dbReference>
<feature type="transmembrane region" description="Helical" evidence="6">
    <location>
        <begin position="326"/>
        <end position="345"/>
    </location>
</feature>
<gene>
    <name evidence="8" type="ORF">B7O98_00235</name>
</gene>
<sequence>MIGLNSVGVLVPSLVGFAFILPLLGKLIKNVKFFHIYAALASLWAAILATYNAYLVFTAGTQVYPFGGWPPPLGIAYELDKLNALLGMVTALVMLAITIYSAWYLKDYEGVAYYYTLLLGLEVGLIGCLYTGDAFNLFVMLEVLSISAYALVGFYRSKPEAVEAAIKYGMFGAVATTLYFVGLVFIYATFGTLNMADLAFKLTFYVYYPVPNPFSGTFFGNPYVASAVALALALWAFTYKSAAFPNHFWLPDAHPEAPTPVSAALSGLVVNVGVYAIVRFLYTIFGPSAFVVQLRDAVLIALLVLGIASGLIGALMMVVQEDIKRLLAYSTISHIGLVLVGVAIGTSSTLNQNSLAYVLGLAGGIYHMVNHTLGKALLFLVSGILIALAGGSRKLDDIGGVGRRYPLVSLALFLGVFQLLGVPPFGGFFSKLLIYSAYMEAGMPYVSLMVILISAISLLGYVKLIYASVFKVGSPKVEQTTKVSLPTAIVLALGIACLVTGLATTYITSMMFDVVGSFATPQGVYDYWQSFFNTLLNLASGVMR</sequence>
<evidence type="ECO:0000256" key="2">
    <source>
        <dbReference type="ARBA" id="ARBA00022475"/>
    </source>
</evidence>
<dbReference type="PANTHER" id="PTHR42703:SF1">
    <property type="entry name" value="NA(+)_H(+) ANTIPORTER SUBUNIT D1"/>
    <property type="match status" value="1"/>
</dbReference>
<comment type="caution">
    <text evidence="8">The sequence shown here is derived from an EMBL/GenBank/DDBJ whole genome shotgun (WGS) entry which is preliminary data.</text>
</comment>
<feature type="transmembrane region" description="Helical" evidence="6">
    <location>
        <begin position="365"/>
        <end position="389"/>
    </location>
</feature>
<keyword evidence="4 6" id="KW-1133">Transmembrane helix</keyword>
<evidence type="ECO:0000256" key="4">
    <source>
        <dbReference type="ARBA" id="ARBA00022989"/>
    </source>
</evidence>
<feature type="transmembrane region" description="Helical" evidence="6">
    <location>
        <begin position="483"/>
        <end position="507"/>
    </location>
</feature>
<evidence type="ECO:0000256" key="3">
    <source>
        <dbReference type="ARBA" id="ARBA00022692"/>
    </source>
</evidence>
<feature type="transmembrane region" description="Helical" evidence="6">
    <location>
        <begin position="112"/>
        <end position="132"/>
    </location>
</feature>
<name>A0A2R7Y910_9CREN</name>
<evidence type="ECO:0000313" key="9">
    <source>
        <dbReference type="Proteomes" id="UP000244093"/>
    </source>
</evidence>
<feature type="transmembrane region" description="Helical" evidence="6">
    <location>
        <begin position="6"/>
        <end position="24"/>
    </location>
</feature>
<feature type="transmembrane region" description="Helical" evidence="6">
    <location>
        <begin position="223"/>
        <end position="242"/>
    </location>
</feature>
<feature type="domain" description="NADH:quinone oxidoreductase/Mrp antiporter transmembrane" evidence="7">
    <location>
        <begin position="133"/>
        <end position="456"/>
    </location>
</feature>
<dbReference type="PANTHER" id="PTHR42703">
    <property type="entry name" value="NADH DEHYDROGENASE"/>
    <property type="match status" value="1"/>
</dbReference>
<evidence type="ECO:0000256" key="1">
    <source>
        <dbReference type="ARBA" id="ARBA00004651"/>
    </source>
</evidence>
<accession>A0A2R7Y910</accession>
<comment type="subcellular location">
    <subcellularLocation>
        <location evidence="1">Cell membrane</location>
        <topology evidence="1">Multi-pass membrane protein</topology>
    </subcellularLocation>
</comment>
<evidence type="ECO:0000256" key="6">
    <source>
        <dbReference type="SAM" id="Phobius"/>
    </source>
</evidence>
<keyword evidence="3 6" id="KW-0812">Transmembrane</keyword>
<evidence type="ECO:0000256" key="5">
    <source>
        <dbReference type="ARBA" id="ARBA00023136"/>
    </source>
</evidence>
<feature type="transmembrane region" description="Helical" evidence="6">
    <location>
        <begin position="263"/>
        <end position="285"/>
    </location>
</feature>
<evidence type="ECO:0000313" key="8">
    <source>
        <dbReference type="EMBL" id="PUA33887.1"/>
    </source>
</evidence>
<dbReference type="GO" id="GO:0005886">
    <property type="term" value="C:plasma membrane"/>
    <property type="evidence" value="ECO:0007669"/>
    <property type="project" value="UniProtKB-SubCell"/>
</dbReference>
<dbReference type="AlphaFoldDB" id="A0A2R7Y910"/>
<feature type="transmembrane region" description="Helical" evidence="6">
    <location>
        <begin position="442"/>
        <end position="462"/>
    </location>
</feature>
<dbReference type="EMBL" id="NBVN01000001">
    <property type="protein sequence ID" value="PUA33887.1"/>
    <property type="molecule type" value="Genomic_DNA"/>
</dbReference>
<keyword evidence="5 6" id="KW-0472">Membrane</keyword>
<feature type="transmembrane region" description="Helical" evidence="6">
    <location>
        <begin position="410"/>
        <end position="430"/>
    </location>
</feature>
<keyword evidence="2" id="KW-1003">Cell membrane</keyword>
<proteinExistence type="predicted"/>
<dbReference type="Pfam" id="PF00361">
    <property type="entry name" value="Proton_antipo_M"/>
    <property type="match status" value="1"/>
</dbReference>
<feature type="transmembrane region" description="Helical" evidence="6">
    <location>
        <begin position="84"/>
        <end position="105"/>
    </location>
</feature>
<evidence type="ECO:0000259" key="7">
    <source>
        <dbReference type="Pfam" id="PF00361"/>
    </source>
</evidence>